<evidence type="ECO:0000259" key="1">
    <source>
        <dbReference type="Pfam" id="PF12680"/>
    </source>
</evidence>
<dbReference type="InterPro" id="IPR037401">
    <property type="entry name" value="SnoaL-like"/>
</dbReference>
<dbReference type="InterPro" id="IPR032710">
    <property type="entry name" value="NTF2-like_dom_sf"/>
</dbReference>
<gene>
    <name evidence="2" type="ordered locus">RHA1_ro10139</name>
</gene>
<geneLocation type="plasmid" evidence="2 3">
    <name>pRHL2</name>
</geneLocation>
<protein>
    <submittedName>
        <fullName evidence="2">Possible ketosteroid isomerase-related protein</fullName>
    </submittedName>
</protein>
<dbReference type="AlphaFoldDB" id="Q0RWK4"/>
<dbReference type="Proteomes" id="UP000008710">
    <property type="component" value="Plasmid pRHL2"/>
</dbReference>
<dbReference type="Gene3D" id="3.10.450.50">
    <property type="match status" value="1"/>
</dbReference>
<sequence length="134" mass="14886">MSTKSNEMVVRGAIDAITRGDWDALGEFIAADNVTHFPGLSPLAGDHQGIGALQRRIVELTGSGTEIDVQDVLASDDHAVGIYRLRAHRDGKSIEWQHVNVYQIRDGKIVEVWQHPFEQDLVDDFFSQESGENT</sequence>
<dbReference type="PATRIC" id="fig|101510.16.peg.8545"/>
<organism evidence="2 3">
    <name type="scientific">Rhodococcus jostii (strain RHA1)</name>
    <dbReference type="NCBI Taxonomy" id="101510"/>
    <lineage>
        <taxon>Bacteria</taxon>
        <taxon>Bacillati</taxon>
        <taxon>Actinomycetota</taxon>
        <taxon>Actinomycetes</taxon>
        <taxon>Mycobacteriales</taxon>
        <taxon>Nocardiaceae</taxon>
        <taxon>Rhodococcus</taxon>
    </lineage>
</organism>
<feature type="domain" description="SnoaL-like" evidence="1">
    <location>
        <begin position="10"/>
        <end position="112"/>
    </location>
</feature>
<accession>Q0RWK4</accession>
<dbReference type="RefSeq" id="WP_011600001.1">
    <property type="nucleotide sequence ID" value="NC_008270.1"/>
</dbReference>
<evidence type="ECO:0000313" key="2">
    <source>
        <dbReference type="EMBL" id="ABH00332.1"/>
    </source>
</evidence>
<reference evidence="3" key="1">
    <citation type="journal article" date="2006" name="Proc. Natl. Acad. Sci. U.S.A.">
        <title>The complete genome of Rhodococcus sp. RHA1 provides insights into a catabolic powerhouse.</title>
        <authorList>
            <person name="McLeod M.P."/>
            <person name="Warren R.L."/>
            <person name="Hsiao W.W.L."/>
            <person name="Araki N."/>
            <person name="Myhre M."/>
            <person name="Fernandes C."/>
            <person name="Miyazawa D."/>
            <person name="Wong W."/>
            <person name="Lillquist A.L."/>
            <person name="Wang D."/>
            <person name="Dosanjh M."/>
            <person name="Hara H."/>
            <person name="Petrescu A."/>
            <person name="Morin R.D."/>
            <person name="Yang G."/>
            <person name="Stott J.M."/>
            <person name="Schein J.E."/>
            <person name="Shin H."/>
            <person name="Smailus D."/>
            <person name="Siddiqui A.S."/>
            <person name="Marra M.A."/>
            <person name="Jones S.J.M."/>
            <person name="Holt R."/>
            <person name="Brinkman F.S.L."/>
            <person name="Miyauchi K."/>
            <person name="Fukuda M."/>
            <person name="Davies J.E."/>
            <person name="Mohn W.W."/>
            <person name="Eltis L.D."/>
        </authorList>
    </citation>
    <scope>NUCLEOTIDE SEQUENCE [LARGE SCALE GENOMIC DNA]</scope>
    <source>
        <strain evidence="3">RHA1</strain>
    </source>
</reference>
<keyword evidence="2" id="KW-0614">Plasmid</keyword>
<evidence type="ECO:0000313" key="3">
    <source>
        <dbReference type="Proteomes" id="UP000008710"/>
    </source>
</evidence>
<dbReference type="KEGG" id="rha:RHA1_ro10139"/>
<dbReference type="EMBL" id="CP000433">
    <property type="protein sequence ID" value="ABH00332.1"/>
    <property type="molecule type" value="Genomic_DNA"/>
</dbReference>
<dbReference type="GO" id="GO:0016853">
    <property type="term" value="F:isomerase activity"/>
    <property type="evidence" value="ECO:0007669"/>
    <property type="project" value="UniProtKB-KW"/>
</dbReference>
<dbReference type="Pfam" id="PF12680">
    <property type="entry name" value="SnoaL_2"/>
    <property type="match status" value="1"/>
</dbReference>
<dbReference type="SUPFAM" id="SSF54427">
    <property type="entry name" value="NTF2-like"/>
    <property type="match status" value="1"/>
</dbReference>
<proteinExistence type="predicted"/>
<dbReference type="HOGENOM" id="CLU_123830_1_0_11"/>
<keyword evidence="2" id="KW-0413">Isomerase</keyword>
<name>Q0RWK4_RHOJR</name>
<dbReference type="OrthoDB" id="8375282at2"/>